<dbReference type="InterPro" id="IPR029060">
    <property type="entry name" value="PIN-like_dom_sf"/>
</dbReference>
<organism evidence="1">
    <name type="scientific">Candidatus Kentrum sp. LPFa</name>
    <dbReference type="NCBI Taxonomy" id="2126335"/>
    <lineage>
        <taxon>Bacteria</taxon>
        <taxon>Pseudomonadati</taxon>
        <taxon>Pseudomonadota</taxon>
        <taxon>Gammaproteobacteria</taxon>
        <taxon>Candidatus Kentrum</taxon>
    </lineage>
</organism>
<proteinExistence type="predicted"/>
<evidence type="ECO:0000313" key="1">
    <source>
        <dbReference type="EMBL" id="VFK21994.1"/>
    </source>
</evidence>
<dbReference type="SUPFAM" id="SSF88723">
    <property type="entry name" value="PIN domain-like"/>
    <property type="match status" value="1"/>
</dbReference>
<evidence type="ECO:0000313" key="2">
    <source>
        <dbReference type="EMBL" id="VFK35004.1"/>
    </source>
</evidence>
<dbReference type="EMBL" id="CAADFM010000328">
    <property type="protein sequence ID" value="VFK21994.1"/>
    <property type="molecule type" value="Genomic_DNA"/>
</dbReference>
<protein>
    <recommendedName>
        <fullName evidence="3">PIN domain-containing protein</fullName>
    </recommendedName>
</protein>
<dbReference type="AlphaFoldDB" id="A0A450WY74"/>
<accession>A0A450WY74</accession>
<gene>
    <name evidence="1" type="ORF">BECKLPF1236A_GA0070988_103284</name>
    <name evidence="2" type="ORF">BECKLPF1236C_GA0070990_103214</name>
</gene>
<name>A0A450WY74_9GAMM</name>
<dbReference type="EMBL" id="CAADFP010000321">
    <property type="protein sequence ID" value="VFK35004.1"/>
    <property type="molecule type" value="Genomic_DNA"/>
</dbReference>
<sequence length="88" mass="10123">MYNDRYITIDTSAIIAVIGNEQSKQRIVESTKDLSLCAPMSIQWEIGNAFPAMFKKKKFSMEAAKQALAAYHYRPYLFLAQLHKCVKF</sequence>
<evidence type="ECO:0008006" key="3">
    <source>
        <dbReference type="Google" id="ProtNLM"/>
    </source>
</evidence>
<reference evidence="1" key="1">
    <citation type="submission" date="2019-02" db="EMBL/GenBank/DDBJ databases">
        <authorList>
            <person name="Gruber-Vodicka R. H."/>
            <person name="Seah K. B. B."/>
        </authorList>
    </citation>
    <scope>NUCLEOTIDE SEQUENCE</scope>
    <source>
        <strain evidence="1">BECK_S312</strain>
        <strain evidence="2">BECK_S426</strain>
    </source>
</reference>